<keyword evidence="4 9" id="KW-0347">Helicase</keyword>
<dbReference type="PROSITE" id="PS00690">
    <property type="entry name" value="DEAH_ATP_HELICASE"/>
    <property type="match status" value="1"/>
</dbReference>
<evidence type="ECO:0000313" key="10">
    <source>
        <dbReference type="Proteomes" id="UP000000759"/>
    </source>
</evidence>
<dbReference type="InterPro" id="IPR011545">
    <property type="entry name" value="DEAD/DEAH_box_helicase_dom"/>
</dbReference>
<evidence type="ECO:0000256" key="3">
    <source>
        <dbReference type="ARBA" id="ARBA00022801"/>
    </source>
</evidence>
<dbReference type="InterPro" id="IPR007502">
    <property type="entry name" value="Helicase-assoc_dom"/>
</dbReference>
<dbReference type="eggNOG" id="KOG0920">
    <property type="taxonomic scope" value="Eukaryota"/>
</dbReference>
<dbReference type="PaxDb" id="2850-Phatr54577"/>
<dbReference type="SUPFAM" id="SSF52540">
    <property type="entry name" value="P-loop containing nucleoside triphosphate hydrolases"/>
    <property type="match status" value="1"/>
</dbReference>
<dbReference type="GO" id="GO:0003723">
    <property type="term" value="F:RNA binding"/>
    <property type="evidence" value="ECO:0007669"/>
    <property type="project" value="TreeGrafter"/>
</dbReference>
<evidence type="ECO:0000256" key="1">
    <source>
        <dbReference type="ARBA" id="ARBA00012552"/>
    </source>
</evidence>
<evidence type="ECO:0000256" key="2">
    <source>
        <dbReference type="ARBA" id="ARBA00022741"/>
    </source>
</evidence>
<feature type="domain" description="Helicase C-terminal" evidence="8">
    <location>
        <begin position="248"/>
        <end position="437"/>
    </location>
</feature>
<dbReference type="InterPro" id="IPR011709">
    <property type="entry name" value="DEAD-box_helicase_OB_fold"/>
</dbReference>
<comment type="catalytic activity">
    <reaction evidence="6">
        <text>ATP + H2O = ADP + phosphate + H(+)</text>
        <dbReference type="Rhea" id="RHEA:13065"/>
        <dbReference type="ChEBI" id="CHEBI:15377"/>
        <dbReference type="ChEBI" id="CHEBI:15378"/>
        <dbReference type="ChEBI" id="CHEBI:30616"/>
        <dbReference type="ChEBI" id="CHEBI:43474"/>
        <dbReference type="ChEBI" id="CHEBI:456216"/>
        <dbReference type="EC" id="3.6.4.13"/>
    </reaction>
</comment>
<gene>
    <name evidence="9" type="ORF">PHATRDRAFT_54577</name>
</gene>
<dbReference type="SMART" id="SM00487">
    <property type="entry name" value="DEXDc"/>
    <property type="match status" value="1"/>
</dbReference>
<dbReference type="EMBL" id="CM000613">
    <property type="protein sequence ID" value="EEC47630.1"/>
    <property type="molecule type" value="Genomic_DNA"/>
</dbReference>
<evidence type="ECO:0000313" key="9">
    <source>
        <dbReference type="EMBL" id="EEC47630.1"/>
    </source>
</evidence>
<protein>
    <recommendedName>
        <fullName evidence="1">RNA helicase</fullName>
        <ecNumber evidence="1">3.6.4.13</ecNumber>
    </recommendedName>
</protein>
<feature type="domain" description="Helicase ATP-binding" evidence="7">
    <location>
        <begin position="18"/>
        <end position="187"/>
    </location>
</feature>
<dbReference type="Gene3D" id="1.20.120.1080">
    <property type="match status" value="1"/>
</dbReference>
<dbReference type="Pfam" id="PF00270">
    <property type="entry name" value="DEAD"/>
    <property type="match status" value="1"/>
</dbReference>
<dbReference type="InterPro" id="IPR014001">
    <property type="entry name" value="Helicase_ATP-bd"/>
</dbReference>
<dbReference type="Pfam" id="PF07717">
    <property type="entry name" value="OB_NTP_bind"/>
    <property type="match status" value="1"/>
</dbReference>
<organism evidence="9 10">
    <name type="scientific">Phaeodactylum tricornutum (strain CCAP 1055/1)</name>
    <dbReference type="NCBI Taxonomy" id="556484"/>
    <lineage>
        <taxon>Eukaryota</taxon>
        <taxon>Sar</taxon>
        <taxon>Stramenopiles</taxon>
        <taxon>Ochrophyta</taxon>
        <taxon>Bacillariophyta</taxon>
        <taxon>Bacillariophyceae</taxon>
        <taxon>Bacillariophycidae</taxon>
        <taxon>Naviculales</taxon>
        <taxon>Phaeodactylaceae</taxon>
        <taxon>Phaeodactylum</taxon>
    </lineage>
</organism>
<dbReference type="RefSeq" id="XP_002180978.1">
    <property type="nucleotide sequence ID" value="XM_002180942.2"/>
</dbReference>
<dbReference type="Pfam" id="PF00271">
    <property type="entry name" value="Helicase_C"/>
    <property type="match status" value="1"/>
</dbReference>
<dbReference type="KEGG" id="pti:PHATRDRAFT_54577"/>
<dbReference type="PROSITE" id="PS51194">
    <property type="entry name" value="HELICASE_CTER"/>
    <property type="match status" value="1"/>
</dbReference>
<dbReference type="Gene3D" id="3.40.50.300">
    <property type="entry name" value="P-loop containing nucleotide triphosphate hydrolases"/>
    <property type="match status" value="2"/>
</dbReference>
<dbReference type="CDD" id="cd17917">
    <property type="entry name" value="DEXHc_RHA-like"/>
    <property type="match status" value="1"/>
</dbReference>
<accession>B7G157</accession>
<dbReference type="Pfam" id="PF04408">
    <property type="entry name" value="WHD_HA2"/>
    <property type="match status" value="1"/>
</dbReference>
<evidence type="ECO:0000259" key="8">
    <source>
        <dbReference type="PROSITE" id="PS51194"/>
    </source>
</evidence>
<dbReference type="InterPro" id="IPR001650">
    <property type="entry name" value="Helicase_C-like"/>
</dbReference>
<evidence type="ECO:0000256" key="4">
    <source>
        <dbReference type="ARBA" id="ARBA00022806"/>
    </source>
</evidence>
<keyword evidence="3" id="KW-0378">Hydrolase</keyword>
<dbReference type="PROSITE" id="PS51192">
    <property type="entry name" value="HELICASE_ATP_BIND_1"/>
    <property type="match status" value="1"/>
</dbReference>
<dbReference type="InterPro" id="IPR048333">
    <property type="entry name" value="HA2_WH"/>
</dbReference>
<dbReference type="SMART" id="SM00847">
    <property type="entry name" value="HA2"/>
    <property type="match status" value="1"/>
</dbReference>
<evidence type="ECO:0000256" key="5">
    <source>
        <dbReference type="ARBA" id="ARBA00022840"/>
    </source>
</evidence>
<sequence>MLKERSALPIFSFRDELLRTIRVNPVTVVCAETGAGKTTQCPQYILEEALLGARGDTTTILCSQPRRVAAISVAERVSDEMCEDSVGRLVGYQIRLESRRSSETRLLFCTTGVILRRLVEDPTLKGISHVIVDEVHERQWQIDVLLVSLRALLQGTRSDLKVVLMSATLDADLFRSFFGGAPLVTVPGRTFPVATYHLEDILEATNHIIEEHSRYALRQYDARETVSMWVSTKGGERKRQTSQINYDLIEDLLEFVLLKNGTTQALSPPEGVDISNGALLIFLPGVGEIKALSERLRSSRMFGDARWFTIVPLHSLLSSAEQRRAFEKPLNGRRNIILSTNIAETSVTIPDVVCVLDSGRVREVHYEKRTATRKLVATWCSKASAKQRAGRAGRVQPGLCLKLFSSLTEQNNMRLATEPEIRRIPLEEVCLNILASGFAVKCSDFLSLTPEPPDPDNVNAALQVLQNIKALTYSDSTLSERLTPLGNHLSRLPVDVRLGKMMVFGTLFRCIDTIATIVAALSASKSPFVMSLQDAHQAKAAHSSFHHPKSDFLTLLNVWEAFNKCDTQSKSRQFCQDNFLSFAVLREMGDARIQYLELLVGIGLLDRVKAGYDNQSRRFDSRLSAKSQYNRNGRKESIVHTVICAGLYPNVARVHLTPQGDQTIWHKQERLFVHSSSVNAKASRQLPICWMGYHEKFGTGNRVSISTTFFVHPLALLLFGGEIVVLHPQKKVTIDGWMELSLAAKTGVMFIQLRKQIDSILSTLIDCTDKKILESEAAESMVDGIVSLLS</sequence>
<dbReference type="InterPro" id="IPR027417">
    <property type="entry name" value="P-loop_NTPase"/>
</dbReference>
<dbReference type="PANTHER" id="PTHR18934:SF145">
    <property type="entry name" value="ATP-DEPENDENT RNA HELICASE DHX57-RELATED"/>
    <property type="match status" value="1"/>
</dbReference>
<evidence type="ECO:0000256" key="6">
    <source>
        <dbReference type="ARBA" id="ARBA00047984"/>
    </source>
</evidence>
<dbReference type="GO" id="GO:0016787">
    <property type="term" value="F:hydrolase activity"/>
    <property type="evidence" value="ECO:0007669"/>
    <property type="project" value="UniProtKB-KW"/>
</dbReference>
<dbReference type="InParanoid" id="B7G157"/>
<keyword evidence="2" id="KW-0547">Nucleotide-binding</keyword>
<dbReference type="GeneID" id="7201665"/>
<dbReference type="Proteomes" id="UP000000759">
    <property type="component" value="Chromosome 10"/>
</dbReference>
<dbReference type="Pfam" id="PF26026">
    <property type="entry name" value="RNA_hel_CTD"/>
    <property type="match status" value="1"/>
</dbReference>
<dbReference type="Pfam" id="PF21010">
    <property type="entry name" value="HA2_C"/>
    <property type="match status" value="1"/>
</dbReference>
<keyword evidence="10" id="KW-1185">Reference proteome</keyword>
<keyword evidence="5" id="KW-0067">ATP-binding</keyword>
<dbReference type="FunFam" id="1.20.120.1080:FF:000002">
    <property type="entry name" value="Putative ATP-dependent RNA helicase DHX36"/>
    <property type="match status" value="1"/>
</dbReference>
<dbReference type="PANTHER" id="PTHR18934">
    <property type="entry name" value="ATP-DEPENDENT RNA HELICASE"/>
    <property type="match status" value="1"/>
</dbReference>
<evidence type="ECO:0000259" key="7">
    <source>
        <dbReference type="PROSITE" id="PS51192"/>
    </source>
</evidence>
<dbReference type="GO" id="GO:0003724">
    <property type="term" value="F:RNA helicase activity"/>
    <property type="evidence" value="ECO:0007669"/>
    <property type="project" value="UniProtKB-EC"/>
</dbReference>
<proteinExistence type="predicted"/>
<name>B7G157_PHATC</name>
<dbReference type="STRING" id="556484.B7G157"/>
<dbReference type="OrthoDB" id="5600252at2759"/>
<dbReference type="InterPro" id="IPR002464">
    <property type="entry name" value="DNA/RNA_helicase_DEAH_CS"/>
</dbReference>
<dbReference type="InterPro" id="IPR059023">
    <property type="entry name" value="RNA_hel_CTD"/>
</dbReference>
<feature type="non-terminal residue" evidence="9">
    <location>
        <position position="790"/>
    </location>
</feature>
<reference evidence="10" key="2">
    <citation type="submission" date="2008-08" db="EMBL/GenBank/DDBJ databases">
        <authorList>
            <consortium name="Diatom Consortium"/>
            <person name="Grigoriev I."/>
            <person name="Grimwood J."/>
            <person name="Kuo A."/>
            <person name="Otillar R.P."/>
            <person name="Salamov A."/>
            <person name="Detter J.C."/>
            <person name="Lindquist E."/>
            <person name="Shapiro H."/>
            <person name="Lucas S."/>
            <person name="Glavina del Rio T."/>
            <person name="Pitluck S."/>
            <person name="Rokhsar D."/>
            <person name="Bowler C."/>
        </authorList>
    </citation>
    <scope>GENOME REANNOTATION</scope>
    <source>
        <strain evidence="10">CCAP 1055/1</strain>
    </source>
</reference>
<dbReference type="EC" id="3.6.4.13" evidence="1"/>
<dbReference type="CDD" id="cd18791">
    <property type="entry name" value="SF2_C_RHA"/>
    <property type="match status" value="1"/>
</dbReference>
<dbReference type="FunFam" id="3.40.50.300:FF:000500">
    <property type="entry name" value="ATP-dependent RNA helicase DHX29"/>
    <property type="match status" value="1"/>
</dbReference>
<dbReference type="GO" id="GO:0005524">
    <property type="term" value="F:ATP binding"/>
    <property type="evidence" value="ECO:0007669"/>
    <property type="project" value="UniProtKB-KW"/>
</dbReference>
<reference evidence="9 10" key="1">
    <citation type="journal article" date="2008" name="Nature">
        <title>The Phaeodactylum genome reveals the evolutionary history of diatom genomes.</title>
        <authorList>
            <person name="Bowler C."/>
            <person name="Allen A.E."/>
            <person name="Badger J.H."/>
            <person name="Grimwood J."/>
            <person name="Jabbari K."/>
            <person name="Kuo A."/>
            <person name="Maheswari U."/>
            <person name="Martens C."/>
            <person name="Maumus F."/>
            <person name="Otillar R.P."/>
            <person name="Rayko E."/>
            <person name="Salamov A."/>
            <person name="Vandepoele K."/>
            <person name="Beszteri B."/>
            <person name="Gruber A."/>
            <person name="Heijde M."/>
            <person name="Katinka M."/>
            <person name="Mock T."/>
            <person name="Valentin K."/>
            <person name="Verret F."/>
            <person name="Berges J.A."/>
            <person name="Brownlee C."/>
            <person name="Cadoret J.P."/>
            <person name="Chiovitti A."/>
            <person name="Choi C.J."/>
            <person name="Coesel S."/>
            <person name="De Martino A."/>
            <person name="Detter J.C."/>
            <person name="Durkin C."/>
            <person name="Falciatore A."/>
            <person name="Fournet J."/>
            <person name="Haruta M."/>
            <person name="Huysman M.J."/>
            <person name="Jenkins B.D."/>
            <person name="Jiroutova K."/>
            <person name="Jorgensen R.E."/>
            <person name="Joubert Y."/>
            <person name="Kaplan A."/>
            <person name="Kroger N."/>
            <person name="Kroth P.G."/>
            <person name="La Roche J."/>
            <person name="Lindquist E."/>
            <person name="Lommer M."/>
            <person name="Martin-Jezequel V."/>
            <person name="Lopez P.J."/>
            <person name="Lucas S."/>
            <person name="Mangogna M."/>
            <person name="McGinnis K."/>
            <person name="Medlin L.K."/>
            <person name="Montsant A."/>
            <person name="Oudot-Le Secq M.P."/>
            <person name="Napoli C."/>
            <person name="Obornik M."/>
            <person name="Parker M.S."/>
            <person name="Petit J.L."/>
            <person name="Porcel B.M."/>
            <person name="Poulsen N."/>
            <person name="Robison M."/>
            <person name="Rychlewski L."/>
            <person name="Rynearson T.A."/>
            <person name="Schmutz J."/>
            <person name="Shapiro H."/>
            <person name="Siaut M."/>
            <person name="Stanley M."/>
            <person name="Sussman M.R."/>
            <person name="Taylor A.R."/>
            <person name="Vardi A."/>
            <person name="von Dassow P."/>
            <person name="Vyverman W."/>
            <person name="Willis A."/>
            <person name="Wyrwicz L.S."/>
            <person name="Rokhsar D.S."/>
            <person name="Weissenbach J."/>
            <person name="Armbrust E.V."/>
            <person name="Green B.R."/>
            <person name="Van de Peer Y."/>
            <person name="Grigoriev I.V."/>
        </authorList>
    </citation>
    <scope>NUCLEOTIDE SEQUENCE [LARGE SCALE GENOMIC DNA]</scope>
    <source>
        <strain evidence="9 10">CCAP 1055/1</strain>
    </source>
</reference>
<dbReference type="SMART" id="SM00490">
    <property type="entry name" value="HELICc"/>
    <property type="match status" value="1"/>
</dbReference>
<dbReference type="HOGENOM" id="CLU_001832_1_7_1"/>
<dbReference type="AlphaFoldDB" id="B7G157"/>